<dbReference type="NCBIfam" id="TIGR01865">
    <property type="entry name" value="cas_Csn1"/>
    <property type="match status" value="1"/>
</dbReference>
<evidence type="ECO:0000256" key="2">
    <source>
        <dbReference type="ARBA" id="ARBA00022722"/>
    </source>
</evidence>
<keyword evidence="3 12" id="KW-0479">Metal-binding</keyword>
<keyword evidence="6 12" id="KW-0460">Magnesium</keyword>
<keyword evidence="7 12" id="KW-0694">RNA-binding</keyword>
<evidence type="ECO:0000256" key="6">
    <source>
        <dbReference type="ARBA" id="ARBA00022842"/>
    </source>
</evidence>
<comment type="caution">
    <text evidence="15">The sequence shown here is derived from an EMBL/GenBank/DDBJ whole genome shotgun (WGS) entry which is preliminary data.</text>
</comment>
<dbReference type="InterPro" id="IPR033114">
    <property type="entry name" value="HNH_CAS9"/>
</dbReference>
<dbReference type="InterPro" id="IPR028629">
    <property type="entry name" value="Cas9"/>
</dbReference>
<dbReference type="InterPro" id="IPR036397">
    <property type="entry name" value="RNaseH_sf"/>
</dbReference>
<keyword evidence="10" id="KW-0464">Manganese</keyword>
<dbReference type="EC" id="3.1.-.-" evidence="12"/>
<keyword evidence="16" id="KW-1185">Reference proteome</keyword>
<evidence type="ECO:0000256" key="11">
    <source>
        <dbReference type="ARBA" id="ARBA00046380"/>
    </source>
</evidence>
<comment type="subunit">
    <text evidence="11 12">Monomer. Binds crRNA and tracrRNA.</text>
</comment>
<evidence type="ECO:0000256" key="12">
    <source>
        <dbReference type="HAMAP-Rule" id="MF_01480"/>
    </source>
</evidence>
<dbReference type="HAMAP" id="MF_01480">
    <property type="entry name" value="Cas9"/>
    <property type="match status" value="1"/>
</dbReference>
<organism evidence="15 16">
    <name type="scientific">Sphingomonas tabacisoli</name>
    <dbReference type="NCBI Taxonomy" id="2249466"/>
    <lineage>
        <taxon>Bacteria</taxon>
        <taxon>Pseudomonadati</taxon>
        <taxon>Pseudomonadota</taxon>
        <taxon>Alphaproteobacteria</taxon>
        <taxon>Sphingomonadales</taxon>
        <taxon>Sphingomonadaceae</taxon>
        <taxon>Sphingomonas</taxon>
    </lineage>
</organism>
<keyword evidence="8 12" id="KW-0051">Antiviral defense</keyword>
<dbReference type="Pfam" id="PF18541">
    <property type="entry name" value="RuvC_III"/>
    <property type="match status" value="1"/>
</dbReference>
<evidence type="ECO:0000259" key="14">
    <source>
        <dbReference type="PROSITE" id="PS51749"/>
    </source>
</evidence>
<dbReference type="InterPro" id="IPR040619">
    <property type="entry name" value="Cas9_alpha-helical_lobe"/>
</dbReference>
<feature type="binding site" evidence="12">
    <location>
        <position position="500"/>
    </location>
    <ligand>
        <name>Mg(2+)</name>
        <dbReference type="ChEBI" id="CHEBI:18420"/>
        <label>1</label>
    </ligand>
</feature>
<keyword evidence="9 12" id="KW-0238">DNA-binding</keyword>
<comment type="similarity">
    <text evidence="12">Belongs to the CRISPR-associated Cas9 family.</text>
</comment>
<name>A0ABW4I3X9_9SPHN</name>
<keyword evidence="5 12" id="KW-0378">Hydrolase</keyword>
<evidence type="ECO:0000256" key="13">
    <source>
        <dbReference type="SAM" id="MobiDB-lite"/>
    </source>
</evidence>
<keyword evidence="2 12" id="KW-0540">Nuclease</keyword>
<dbReference type="Proteomes" id="UP001597115">
    <property type="component" value="Unassembled WGS sequence"/>
</dbReference>
<dbReference type="RefSeq" id="WP_380888577.1">
    <property type="nucleotide sequence ID" value="NZ_JBHUDY010000001.1"/>
</dbReference>
<evidence type="ECO:0000313" key="15">
    <source>
        <dbReference type="EMBL" id="MFD1611985.1"/>
    </source>
</evidence>
<dbReference type="EMBL" id="JBHUDY010000001">
    <property type="protein sequence ID" value="MFD1611985.1"/>
    <property type="molecule type" value="Genomic_DNA"/>
</dbReference>
<reference evidence="16" key="1">
    <citation type="journal article" date="2019" name="Int. J. Syst. Evol. Microbiol.">
        <title>The Global Catalogue of Microorganisms (GCM) 10K type strain sequencing project: providing services to taxonomists for standard genome sequencing and annotation.</title>
        <authorList>
            <consortium name="The Broad Institute Genomics Platform"/>
            <consortium name="The Broad Institute Genome Sequencing Center for Infectious Disease"/>
            <person name="Wu L."/>
            <person name="Ma J."/>
        </authorList>
    </citation>
    <scope>NUCLEOTIDE SEQUENCE [LARGE SCALE GENOMIC DNA]</scope>
    <source>
        <strain evidence="16">CGMCC 1.16275</strain>
    </source>
</reference>
<comment type="cofactor">
    <cofactor evidence="1 12">
        <name>Mg(2+)</name>
        <dbReference type="ChEBI" id="CHEBI:18420"/>
    </cofactor>
</comment>
<dbReference type="InterPro" id="IPR041383">
    <property type="entry name" value="RuvC_III"/>
</dbReference>
<evidence type="ECO:0000256" key="4">
    <source>
        <dbReference type="ARBA" id="ARBA00022759"/>
    </source>
</evidence>
<evidence type="ECO:0000313" key="16">
    <source>
        <dbReference type="Proteomes" id="UP001597115"/>
    </source>
</evidence>
<feature type="active site" description="For RuvC-like nuclease domain" evidence="12">
    <location>
        <position position="7"/>
    </location>
</feature>
<gene>
    <name evidence="12 15" type="primary">cas9</name>
    <name evidence="15" type="synonym">csn1</name>
    <name evidence="15" type="ORF">ACFSCW_09245</name>
</gene>
<feature type="compositionally biased region" description="Basic and acidic residues" evidence="13">
    <location>
        <begin position="791"/>
        <end position="810"/>
    </location>
</feature>
<feature type="region of interest" description="Disordered" evidence="13">
    <location>
        <begin position="790"/>
        <end position="810"/>
    </location>
</feature>
<evidence type="ECO:0000256" key="5">
    <source>
        <dbReference type="ARBA" id="ARBA00022801"/>
    </source>
</evidence>
<dbReference type="Pfam" id="PF18470">
    <property type="entry name" value="Cas9_a"/>
    <property type="match status" value="1"/>
</dbReference>
<evidence type="ECO:0000256" key="8">
    <source>
        <dbReference type="ARBA" id="ARBA00023118"/>
    </source>
</evidence>
<feature type="domain" description="HNH Cas9-type" evidence="14">
    <location>
        <begin position="504"/>
        <end position="660"/>
    </location>
</feature>
<evidence type="ECO:0000256" key="10">
    <source>
        <dbReference type="ARBA" id="ARBA00023211"/>
    </source>
</evidence>
<dbReference type="Pfam" id="PF13395">
    <property type="entry name" value="HNH_4"/>
    <property type="match status" value="1"/>
</dbReference>
<feature type="binding site" evidence="12">
    <location>
        <position position="500"/>
    </location>
    <ligand>
        <name>Mg(2+)</name>
        <dbReference type="ChEBI" id="CHEBI:18420"/>
        <label>2</label>
    </ligand>
</feature>
<sequence>MKRLGLDIGTNSIGWCLTEDDARIVDIGVRIFSDGRDPKSGASLAVDRRAARAMRRRRDRYLGRRSAFLKALKRYGLMPADASEAKLLAERDPYELRARALDERLEPYEIGRALFHLNQRRGFKSNRKAERKSKDAEDGKIASGAKALDQAMAESGAETLGEFLHGREIKRVRMGSDAQGYDFYPQRRHVEYEFDTIWARQQAHHPALLTDEARDALKRILFFQRPLKEQEVGVCTFVHSERRLPKAHPQFQERRLYEEVNQLEITTPGAPARKLTRDERDRLILKLRGAKAASFDSLARLLKLDPGQSFNKASATRTQLAGDEVYATMADKKRFGDRWPHLDRDRQWEIIERIIDEEDPETLHAYLTDECGLSEEQALAAARASLPEGYGRLGPTATARVLDELKKDVITYDEAVKRAGWHHSDDRTGEILPQLPYYGELLTREIPPGTQDPNDPPEQRWGKITNPTVHIGLRQLEKLVNAIIKVHGRPDHIVVELARELKLNEKDKEEHNRRIRKDTAAADLRGRKLEEEGFANSGANRALLRIWEELNPANPLDRRCPYCGEPIGMRQLFSGEADIDHIIPYSRSLDDSASNKVVAHRHCNRIKGNRTPHEKWGHDPERWETIANQVARLHKSKQWRFGSDAIARVEKDGGFIARQLTDTQYLSRLAGRYLASLYPTKEEGSVYVIPGRMTAMLRRLWDLNSLLPDHNYGVVENRHSNAPKNRLDHRHHAIDAAVTAVTTRSLLMEIARASARAEDKDLDRLFEDLPQPWPGFREELFEALQRVTVSHKPDHGRKGLPPKGHDVTAGRLHNDTAYGFTGDMAADGKTPIVVHRVPLMGLKPADISNSERIPDPTLRAALHRATEGRSGKEFEAALAKFSKDHGVRRVRVREPLNVIPIRDKQGRAYKAYKGDANARFDVWRLPNGRWTSDIVSMFDAHERDSKERRPHPAAKKVLSLRQNDMVAIERNRSAPEIVRVVKFSGNGQIALAEHNEAGALKARDATPNDLDPFKYILSSAGGLKNLKARQVRIDPLGRIFDPGPR</sequence>
<feature type="active site" description="Proton acceptor for HNH nuclease domain" evidence="12">
    <location>
        <position position="581"/>
    </location>
</feature>
<feature type="binding site" evidence="12">
    <location>
        <position position="496"/>
    </location>
    <ligand>
        <name>Mg(2+)</name>
        <dbReference type="ChEBI" id="CHEBI:18420"/>
        <label>1</label>
    </ligand>
</feature>
<comment type="domain">
    <text evidence="12">Has 2 endonuclease domains. The discontinuous RuvC-like domain cleaves the target DNA noncomplementary to crRNA while the HNH nuclease domain cleaves the target DNA complementary to crRNA.</text>
</comment>
<dbReference type="PROSITE" id="PS51749">
    <property type="entry name" value="HNH_CAS9"/>
    <property type="match status" value="1"/>
</dbReference>
<evidence type="ECO:0000256" key="7">
    <source>
        <dbReference type="ARBA" id="ARBA00022884"/>
    </source>
</evidence>
<dbReference type="Gene3D" id="3.30.420.10">
    <property type="entry name" value="Ribonuclease H-like superfamily/Ribonuclease H"/>
    <property type="match status" value="3"/>
</dbReference>
<dbReference type="SMART" id="SM00507">
    <property type="entry name" value="HNHc"/>
    <property type="match status" value="1"/>
</dbReference>
<evidence type="ECO:0000256" key="3">
    <source>
        <dbReference type="ARBA" id="ARBA00022723"/>
    </source>
</evidence>
<comment type="function">
    <text evidence="12">CRISPR (clustered regularly interspaced short palindromic repeat) is an adaptive immune system that provides protection against mobile genetic elements (viruses, transposable elements and conjugative plasmids). CRISPR clusters contain spacers, sequences complementary to antecedent mobile elements, and target invading nucleic acids. CRISPR clusters are transcribed and processed into CRISPR RNA (crRNA). In type II CRISPR systems correct processing of pre-crRNA requires a trans-encoded small RNA (tracrRNA), endogenous ribonuclease 3 (rnc) and this protein. The tracrRNA serves as a guide for ribonuclease 3-aided processing of pre-crRNA. Subsequently Cas9/crRNA/tracrRNA endonucleolytically cleaves linear or circular dsDNA target complementary to the spacer; Cas9 is inactive in the absence of the 2 guide RNAs (gRNA). Cas9 recognizes the protospacer adjacent motif (PAM) in the CRISPR repeat sequences to help distinguish self versus nonself, as targets within the bacterial CRISPR locus do not have PAMs. PAM recognition is also required for catalytic activity.</text>
</comment>
<dbReference type="InterPro" id="IPR003615">
    <property type="entry name" value="HNH_nuc"/>
</dbReference>
<proteinExistence type="inferred from homology"/>
<dbReference type="GO" id="GO:0004519">
    <property type="term" value="F:endonuclease activity"/>
    <property type="evidence" value="ECO:0007669"/>
    <property type="project" value="UniProtKB-KW"/>
</dbReference>
<feature type="binding site" evidence="12">
    <location>
        <position position="732"/>
    </location>
    <ligand>
        <name>Mg(2+)</name>
        <dbReference type="ChEBI" id="CHEBI:18420"/>
        <label>2</label>
    </ligand>
</feature>
<protein>
    <recommendedName>
        <fullName evidence="12">CRISPR-associated endonuclease Cas9</fullName>
        <ecNumber evidence="12">3.1.-.-</ecNumber>
    </recommendedName>
</protein>
<accession>A0ABW4I3X9</accession>
<keyword evidence="4 12" id="KW-0255">Endonuclease</keyword>
<evidence type="ECO:0000256" key="1">
    <source>
        <dbReference type="ARBA" id="ARBA00001946"/>
    </source>
</evidence>
<evidence type="ECO:0000256" key="9">
    <source>
        <dbReference type="ARBA" id="ARBA00023125"/>
    </source>
</evidence>
<feature type="binding site" evidence="12">
    <location>
        <position position="7"/>
    </location>
    <ligand>
        <name>Mg(2+)</name>
        <dbReference type="ChEBI" id="CHEBI:18420"/>
        <label>1</label>
    </ligand>
</feature>
<feature type="binding site" evidence="12">
    <location>
        <position position="7"/>
    </location>
    <ligand>
        <name>Mg(2+)</name>
        <dbReference type="ChEBI" id="CHEBI:18420"/>
        <label>2</label>
    </ligand>
</feature>